<proteinExistence type="inferred from homology"/>
<dbReference type="PANTHER" id="PTHR22603:SF93">
    <property type="entry name" value="RE24176P"/>
    <property type="match status" value="1"/>
</dbReference>
<dbReference type="OrthoDB" id="10267235at2759"/>
<dbReference type="AlphaFoldDB" id="A0A286UQL7"/>
<evidence type="ECO:0000256" key="1">
    <source>
        <dbReference type="ARBA" id="ARBA00038211"/>
    </source>
</evidence>
<keyword evidence="3" id="KW-0418">Kinase</keyword>
<dbReference type="InParanoid" id="A0A286UQL7"/>
<comment type="similarity">
    <text evidence="1">Belongs to the choline/ethanolamine kinase family.</text>
</comment>
<dbReference type="CDD" id="cd05157">
    <property type="entry name" value="ETNK_euk"/>
    <property type="match status" value="1"/>
</dbReference>
<dbReference type="STRING" id="2282107.A0A286UQL7"/>
<keyword evidence="3" id="KW-0808">Transferase</keyword>
<dbReference type="InterPro" id="IPR011009">
    <property type="entry name" value="Kinase-like_dom_sf"/>
</dbReference>
<reference evidence="3 4" key="1">
    <citation type="journal article" date="2017" name="Mol. Ecol.">
        <title>Comparative and population genomic landscape of Phellinus noxius: A hypervariable fungus causing root rot in trees.</title>
        <authorList>
            <person name="Chung C.L."/>
            <person name="Lee T.J."/>
            <person name="Akiba M."/>
            <person name="Lee H.H."/>
            <person name="Kuo T.H."/>
            <person name="Liu D."/>
            <person name="Ke H.M."/>
            <person name="Yokoi T."/>
            <person name="Roa M.B."/>
            <person name="Lu M.J."/>
            <person name="Chang Y.Y."/>
            <person name="Ann P.J."/>
            <person name="Tsai J.N."/>
            <person name="Chen C.Y."/>
            <person name="Tzean S.S."/>
            <person name="Ota Y."/>
            <person name="Hattori T."/>
            <person name="Sahashi N."/>
            <person name="Liou R.F."/>
            <person name="Kikuchi T."/>
            <person name="Tsai I.J."/>
        </authorList>
    </citation>
    <scope>NUCLEOTIDE SEQUENCE [LARGE SCALE GENOMIC DNA]</scope>
    <source>
        <strain evidence="3 4">FFPRI411160</strain>
    </source>
</reference>
<sequence>MTSNSRLLLSSIDEHRPYIEKTSTLLSIRRSRSRLSEALGHTISEGKVFKFTSSSCSLPSPSGELSVRRRPSFSSRRGRSSESTLSTLSRTSSAKSIPFRSDDEVELAVEEGIKHVNSRLQAKRYKTLDFASDLLSIILALKVPTWSASLSLSPQNIKVFKVSGSMTNAVLFVSYPKNLSVKTLLLRIYGPSSSVMISRPRELRTLHILSSKYHIGPRIYGTFENGRVEEYFDSAALTAAEIRDVKISRWIGARMAELHCVDIEIIEDTTPQTRGENVGWEIAARRNVRSWMLPAREILQMSSVSEDYKAQLNFDQFAEDWRRYMSWVEKWEKIHGSSKRVFAHNDTQYGNLLKRNDLKEGLSEHRRIIVVDFEFAAPNPAAFDIANHFHEWTANYHSPTPHLLDLSRYPNEFQRQNFYEAYLTHSFPPFATAPVSPDLNGVTKHGGSESGCGVPSDLFAEYQRLEAQIKVWSPATHAMWAVWGIIQARDDLEMVLQAKLKGTKADEPEFDYLGYALCRVEGFRREIKALGI</sequence>
<dbReference type="Pfam" id="PF01633">
    <property type="entry name" value="Choline_kinase"/>
    <property type="match status" value="1"/>
</dbReference>
<dbReference type="FunCoup" id="A0A286UQL7">
    <property type="interactions" value="319"/>
</dbReference>
<keyword evidence="4" id="KW-1185">Reference proteome</keyword>
<dbReference type="Gene3D" id="3.90.1200.10">
    <property type="match status" value="1"/>
</dbReference>
<dbReference type="GO" id="GO:0005737">
    <property type="term" value="C:cytoplasm"/>
    <property type="evidence" value="ECO:0007669"/>
    <property type="project" value="TreeGrafter"/>
</dbReference>
<dbReference type="PANTHER" id="PTHR22603">
    <property type="entry name" value="CHOLINE/ETHANOALAMINE KINASE"/>
    <property type="match status" value="1"/>
</dbReference>
<dbReference type="GO" id="GO:0004305">
    <property type="term" value="F:ethanolamine kinase activity"/>
    <property type="evidence" value="ECO:0007669"/>
    <property type="project" value="TreeGrafter"/>
</dbReference>
<dbReference type="EMBL" id="NBII01000002">
    <property type="protein sequence ID" value="PAV21862.1"/>
    <property type="molecule type" value="Genomic_DNA"/>
</dbReference>
<gene>
    <name evidence="3" type="ORF">PNOK_0181900</name>
</gene>
<accession>A0A286UQL7</accession>
<evidence type="ECO:0000313" key="3">
    <source>
        <dbReference type="EMBL" id="PAV21862.1"/>
    </source>
</evidence>
<name>A0A286UQL7_9AGAM</name>
<dbReference type="Gene3D" id="3.30.200.20">
    <property type="entry name" value="Phosphorylase Kinase, domain 1"/>
    <property type="match status" value="1"/>
</dbReference>
<evidence type="ECO:0000256" key="2">
    <source>
        <dbReference type="SAM" id="MobiDB-lite"/>
    </source>
</evidence>
<protein>
    <submittedName>
        <fullName evidence="3">Choline kinase cytoplasm</fullName>
    </submittedName>
</protein>
<dbReference type="Proteomes" id="UP000217199">
    <property type="component" value="Unassembled WGS sequence"/>
</dbReference>
<organism evidence="3 4">
    <name type="scientific">Pyrrhoderma noxium</name>
    <dbReference type="NCBI Taxonomy" id="2282107"/>
    <lineage>
        <taxon>Eukaryota</taxon>
        <taxon>Fungi</taxon>
        <taxon>Dikarya</taxon>
        <taxon>Basidiomycota</taxon>
        <taxon>Agaricomycotina</taxon>
        <taxon>Agaricomycetes</taxon>
        <taxon>Hymenochaetales</taxon>
        <taxon>Hymenochaetaceae</taxon>
        <taxon>Pyrrhoderma</taxon>
    </lineage>
</organism>
<comment type="caution">
    <text evidence="3">The sequence shown here is derived from an EMBL/GenBank/DDBJ whole genome shotgun (WGS) entry which is preliminary data.</text>
</comment>
<dbReference type="SUPFAM" id="SSF56112">
    <property type="entry name" value="Protein kinase-like (PK-like)"/>
    <property type="match status" value="1"/>
</dbReference>
<feature type="region of interest" description="Disordered" evidence="2">
    <location>
        <begin position="59"/>
        <end position="89"/>
    </location>
</feature>
<evidence type="ECO:0000313" key="4">
    <source>
        <dbReference type="Proteomes" id="UP000217199"/>
    </source>
</evidence>
<dbReference type="GO" id="GO:0006646">
    <property type="term" value="P:phosphatidylethanolamine biosynthetic process"/>
    <property type="evidence" value="ECO:0007669"/>
    <property type="project" value="TreeGrafter"/>
</dbReference>
<dbReference type="GO" id="GO:0004103">
    <property type="term" value="F:choline kinase activity"/>
    <property type="evidence" value="ECO:0007669"/>
    <property type="project" value="TreeGrafter"/>
</dbReference>